<dbReference type="PRINTS" id="PR00412">
    <property type="entry name" value="EPOXHYDRLASE"/>
</dbReference>
<dbReference type="PANTHER" id="PTHR43798">
    <property type="entry name" value="MONOACYLGLYCEROL LIPASE"/>
    <property type="match status" value="1"/>
</dbReference>
<feature type="domain" description="AB hydrolase-1" evidence="2">
    <location>
        <begin position="61"/>
        <end position="307"/>
    </location>
</feature>
<dbReference type="Gene3D" id="3.40.50.1820">
    <property type="entry name" value="alpha/beta hydrolase"/>
    <property type="match status" value="1"/>
</dbReference>
<dbReference type="GO" id="GO:0016020">
    <property type="term" value="C:membrane"/>
    <property type="evidence" value="ECO:0007669"/>
    <property type="project" value="TreeGrafter"/>
</dbReference>
<reference evidence="3 4" key="1">
    <citation type="submission" date="2014-03" db="EMBL/GenBank/DDBJ databases">
        <title>Draft Genome Sequence of Actibacterium mucosum KCTC 23349, a Marine Alphaproteobacterium with Complex Ionic Requirements Isolated from Mediterranean Seawater at Malvarrosa Beach, Valencia, Spain.</title>
        <authorList>
            <person name="Arahal D.R."/>
            <person name="Shao Z."/>
            <person name="Lai Q."/>
            <person name="Pujalte M.J."/>
        </authorList>
    </citation>
    <scope>NUCLEOTIDE SEQUENCE [LARGE SCALE GENOMIC DNA]</scope>
    <source>
        <strain evidence="3 4">KCTC 23349</strain>
    </source>
</reference>
<dbReference type="InterPro" id="IPR050266">
    <property type="entry name" value="AB_hydrolase_sf"/>
</dbReference>
<dbReference type="Pfam" id="PF00561">
    <property type="entry name" value="Abhydrolase_1"/>
    <property type="match status" value="1"/>
</dbReference>
<keyword evidence="1" id="KW-0732">Signal</keyword>
<dbReference type="EMBL" id="JFKE01000001">
    <property type="protein sequence ID" value="KAJ57039.1"/>
    <property type="molecule type" value="Genomic_DNA"/>
</dbReference>
<comment type="caution">
    <text evidence="3">The sequence shown here is derived from an EMBL/GenBank/DDBJ whole genome shotgun (WGS) entry which is preliminary data.</text>
</comment>
<dbReference type="RefSeq" id="WP_161635603.1">
    <property type="nucleotide sequence ID" value="NZ_JFKE01000001.1"/>
</dbReference>
<gene>
    <name evidence="3" type="ORF">ACMU_00680</name>
</gene>
<dbReference type="InterPro" id="IPR000073">
    <property type="entry name" value="AB_hydrolase_1"/>
</dbReference>
<name>A0A037ZLR5_9RHOB</name>
<proteinExistence type="predicted"/>
<dbReference type="InterPro" id="IPR029058">
    <property type="entry name" value="AB_hydrolase_fold"/>
</dbReference>
<dbReference type="AlphaFoldDB" id="A0A037ZLR5"/>
<evidence type="ECO:0000313" key="4">
    <source>
        <dbReference type="Proteomes" id="UP000026249"/>
    </source>
</evidence>
<organism evidence="3 4">
    <name type="scientific">Actibacterium mucosum KCTC 23349</name>
    <dbReference type="NCBI Taxonomy" id="1454373"/>
    <lineage>
        <taxon>Bacteria</taxon>
        <taxon>Pseudomonadati</taxon>
        <taxon>Pseudomonadota</taxon>
        <taxon>Alphaproteobacteria</taxon>
        <taxon>Rhodobacterales</taxon>
        <taxon>Roseobacteraceae</taxon>
        <taxon>Actibacterium</taxon>
    </lineage>
</organism>
<evidence type="ECO:0000259" key="2">
    <source>
        <dbReference type="Pfam" id="PF00561"/>
    </source>
</evidence>
<protein>
    <recommendedName>
        <fullName evidence="2">AB hydrolase-1 domain-containing protein</fullName>
    </recommendedName>
</protein>
<dbReference type="InterPro" id="IPR000639">
    <property type="entry name" value="Epox_hydrolase-like"/>
</dbReference>
<evidence type="ECO:0000313" key="3">
    <source>
        <dbReference type="EMBL" id="KAJ57039.1"/>
    </source>
</evidence>
<dbReference type="Proteomes" id="UP000026249">
    <property type="component" value="Unassembled WGS sequence"/>
</dbReference>
<dbReference type="PANTHER" id="PTHR43798:SF33">
    <property type="entry name" value="HYDROLASE, PUTATIVE (AFU_ORTHOLOGUE AFUA_2G14860)-RELATED"/>
    <property type="match status" value="1"/>
</dbReference>
<keyword evidence="4" id="KW-1185">Reference proteome</keyword>
<dbReference type="NCBIfam" id="NF002938">
    <property type="entry name" value="PRK03592.1"/>
    <property type="match status" value="1"/>
</dbReference>
<sequence>MANLLKLAVLALAALPLSVQAEAPAHKLPLPVISEEQSLTVKMIPVLDSEIAYVESGTGAPVLFIHGNPTSSYLWRNVLPYAAETGRAIAFDLIGMGNSGKPDIDHSYADHYAYVEGFVEAMELTDITLVIHDWGAALGWDFARQNPDKVKRIAFMEGVLPPSFPIPSFDAMGDVGQAMKAMRDPVQGHEMVIKNNMFVEVVLPGFVNRPLGAAAVEAYGAPFADEASRTPTLEWPRQLPIEGAPAQMVTLMENLHDFMTTTDMPTLLIYAEPGVLVPPQAVGWYTSNMQNVETAFAGQGFHFFQEDQPDAIGRALKDWMRRN</sequence>
<dbReference type="GO" id="GO:0003824">
    <property type="term" value="F:catalytic activity"/>
    <property type="evidence" value="ECO:0007669"/>
    <property type="project" value="InterPro"/>
</dbReference>
<dbReference type="STRING" id="1454373.ACMU_00680"/>
<dbReference type="OrthoDB" id="9804723at2"/>
<evidence type="ECO:0000256" key="1">
    <source>
        <dbReference type="SAM" id="SignalP"/>
    </source>
</evidence>
<feature type="signal peptide" evidence="1">
    <location>
        <begin position="1"/>
        <end position="21"/>
    </location>
</feature>
<feature type="chain" id="PRO_5001559673" description="AB hydrolase-1 domain-containing protein" evidence="1">
    <location>
        <begin position="22"/>
        <end position="323"/>
    </location>
</feature>
<accession>A0A037ZLR5</accession>
<dbReference type="SUPFAM" id="SSF53474">
    <property type="entry name" value="alpha/beta-Hydrolases"/>
    <property type="match status" value="1"/>
</dbReference>